<dbReference type="RefSeq" id="WP_116496398.1">
    <property type="nucleotide sequence ID" value="NZ_QENZ01000004.1"/>
</dbReference>
<dbReference type="GO" id="GO:0015297">
    <property type="term" value="F:antiporter activity"/>
    <property type="evidence" value="ECO:0007669"/>
    <property type="project" value="UniProtKB-KW"/>
</dbReference>
<evidence type="ECO:0000256" key="3">
    <source>
        <dbReference type="ARBA" id="ARBA00022449"/>
    </source>
</evidence>
<dbReference type="InterPro" id="IPR048279">
    <property type="entry name" value="MdtK-like"/>
</dbReference>
<feature type="transmembrane region" description="Helical" evidence="10">
    <location>
        <begin position="16"/>
        <end position="33"/>
    </location>
</feature>
<comment type="subcellular location">
    <subcellularLocation>
        <location evidence="1">Cell membrane</location>
        <topology evidence="1">Multi-pass membrane protein</topology>
    </subcellularLocation>
</comment>
<protein>
    <recommendedName>
        <fullName evidence="9">Multidrug-efflux transporter</fullName>
    </recommendedName>
</protein>
<feature type="transmembrane region" description="Helical" evidence="10">
    <location>
        <begin position="165"/>
        <end position="188"/>
    </location>
</feature>
<keyword evidence="2" id="KW-0813">Transport</keyword>
<organism evidence="11 12">
    <name type="scientific">Balneicella halophila</name>
    <dbReference type="NCBI Taxonomy" id="1537566"/>
    <lineage>
        <taxon>Bacteria</taxon>
        <taxon>Pseudomonadati</taxon>
        <taxon>Bacteroidota</taxon>
        <taxon>Bacteroidia</taxon>
        <taxon>Bacteroidales</taxon>
        <taxon>Balneicellaceae</taxon>
        <taxon>Balneicella</taxon>
    </lineage>
</organism>
<keyword evidence="3" id="KW-0050">Antiport</keyword>
<dbReference type="InterPro" id="IPR050222">
    <property type="entry name" value="MATE_MdtK"/>
</dbReference>
<evidence type="ECO:0000256" key="5">
    <source>
        <dbReference type="ARBA" id="ARBA00022692"/>
    </source>
</evidence>
<reference evidence="11 12" key="1">
    <citation type="submission" date="2018-05" db="EMBL/GenBank/DDBJ databases">
        <title>Genomic Encyclopedia of Type Strains, Phase IV (KMG-IV): sequencing the most valuable type-strain genomes for metagenomic binning, comparative biology and taxonomic classification.</title>
        <authorList>
            <person name="Goeker M."/>
        </authorList>
    </citation>
    <scope>NUCLEOTIDE SEQUENCE [LARGE SCALE GENOMIC DNA]</scope>
    <source>
        <strain evidence="11 12">DSM 28579</strain>
    </source>
</reference>
<evidence type="ECO:0000256" key="10">
    <source>
        <dbReference type="SAM" id="Phobius"/>
    </source>
</evidence>
<dbReference type="EMBL" id="QENZ01000004">
    <property type="protein sequence ID" value="PVX50844.1"/>
    <property type="molecule type" value="Genomic_DNA"/>
</dbReference>
<feature type="transmembrane region" description="Helical" evidence="10">
    <location>
        <begin position="253"/>
        <end position="273"/>
    </location>
</feature>
<dbReference type="InterPro" id="IPR002528">
    <property type="entry name" value="MATE_fam"/>
</dbReference>
<feature type="transmembrane region" description="Helical" evidence="10">
    <location>
        <begin position="332"/>
        <end position="357"/>
    </location>
</feature>
<dbReference type="Proteomes" id="UP000251835">
    <property type="component" value="Unassembled WGS sequence"/>
</dbReference>
<comment type="caution">
    <text evidence="11">The sequence shown here is derived from an EMBL/GenBank/DDBJ whole genome shotgun (WGS) entry which is preliminary data.</text>
</comment>
<sequence>MAQINQLTKGNISSQLVKLAIPVILTSFVQMSYNLVDMAILGSLGSEIVSGVGTAFYIVWVGRSIIFFTKLGGEVNIAQSIGRDNLPDALKYIRNATTTALLLSSVYAFFIYLMAPDIIGLFGIENPKINEASVKYLSIVAIGMPFSYTNLSFTGTYNGIGNTKIPLLVTSIGLGINLVLDPCLILGWGPFPKWGVAGAAYATVISQMIVFVTFLLILYFKQPFKTRLYFLPLHKFHFDLQYLNRIFKIGGPLSLQSLFLAFVTMVMAKIVINAAHGDGRPISVQSIGAQIEALSWMTASGFATALGTFTGQNYGAENWERIRKGFFTALKLGIGFGIVATYLFIFHGDFIFGLFISPEESEIYNLGVVYLLILSISQAFMCLEIISSGAFNGIGRSVPVAITSVSINVARIPLALLFTGSLAWALPEFSSYIPQELVPITGVWWSYNITSILKGVILFIGFLLILKKRPK</sequence>
<dbReference type="GO" id="GO:0042910">
    <property type="term" value="F:xenobiotic transmembrane transporter activity"/>
    <property type="evidence" value="ECO:0007669"/>
    <property type="project" value="InterPro"/>
</dbReference>
<proteinExistence type="predicted"/>
<feature type="transmembrane region" description="Helical" evidence="10">
    <location>
        <begin position="398"/>
        <end position="424"/>
    </location>
</feature>
<accession>A0A7L4UP83</accession>
<keyword evidence="8 10" id="KW-0472">Membrane</keyword>
<evidence type="ECO:0000256" key="4">
    <source>
        <dbReference type="ARBA" id="ARBA00022475"/>
    </source>
</evidence>
<dbReference type="PANTHER" id="PTHR43298:SF2">
    <property type="entry name" value="FMN_FAD EXPORTER YEEO-RELATED"/>
    <property type="match status" value="1"/>
</dbReference>
<dbReference type="GO" id="GO:0005886">
    <property type="term" value="C:plasma membrane"/>
    <property type="evidence" value="ECO:0007669"/>
    <property type="project" value="UniProtKB-SubCell"/>
</dbReference>
<feature type="transmembrane region" description="Helical" evidence="10">
    <location>
        <begin position="293"/>
        <end position="311"/>
    </location>
</feature>
<feature type="transmembrane region" description="Helical" evidence="10">
    <location>
        <begin position="136"/>
        <end position="153"/>
    </location>
</feature>
<evidence type="ECO:0000256" key="9">
    <source>
        <dbReference type="ARBA" id="ARBA00031636"/>
    </source>
</evidence>
<dbReference type="PIRSF" id="PIRSF006603">
    <property type="entry name" value="DinF"/>
    <property type="match status" value="1"/>
</dbReference>
<evidence type="ECO:0000256" key="1">
    <source>
        <dbReference type="ARBA" id="ARBA00004651"/>
    </source>
</evidence>
<keyword evidence="4" id="KW-1003">Cell membrane</keyword>
<evidence type="ECO:0000313" key="11">
    <source>
        <dbReference type="EMBL" id="PVX50844.1"/>
    </source>
</evidence>
<dbReference type="CDD" id="cd13140">
    <property type="entry name" value="MATE_like_1"/>
    <property type="match status" value="1"/>
</dbReference>
<dbReference type="Pfam" id="PF01554">
    <property type="entry name" value="MatE"/>
    <property type="match status" value="2"/>
</dbReference>
<dbReference type="NCBIfam" id="TIGR00797">
    <property type="entry name" value="matE"/>
    <property type="match status" value="1"/>
</dbReference>
<keyword evidence="7" id="KW-0406">Ion transport</keyword>
<name>A0A7L4UP83_BALHA</name>
<evidence type="ECO:0000313" key="12">
    <source>
        <dbReference type="Proteomes" id="UP000251835"/>
    </source>
</evidence>
<keyword evidence="6 10" id="KW-1133">Transmembrane helix</keyword>
<evidence type="ECO:0000256" key="8">
    <source>
        <dbReference type="ARBA" id="ARBA00023136"/>
    </source>
</evidence>
<keyword evidence="12" id="KW-1185">Reference proteome</keyword>
<dbReference type="GO" id="GO:0006811">
    <property type="term" value="P:monoatomic ion transport"/>
    <property type="evidence" value="ECO:0007669"/>
    <property type="project" value="UniProtKB-KW"/>
</dbReference>
<evidence type="ECO:0000256" key="2">
    <source>
        <dbReference type="ARBA" id="ARBA00022448"/>
    </source>
</evidence>
<dbReference type="OrthoDB" id="9776324at2"/>
<evidence type="ECO:0000256" key="6">
    <source>
        <dbReference type="ARBA" id="ARBA00022989"/>
    </source>
</evidence>
<feature type="transmembrane region" description="Helical" evidence="10">
    <location>
        <begin position="363"/>
        <end position="386"/>
    </location>
</feature>
<gene>
    <name evidence="11" type="ORF">C7377_1162</name>
</gene>
<dbReference type="AlphaFoldDB" id="A0A7L4UP83"/>
<feature type="transmembrane region" description="Helical" evidence="10">
    <location>
        <begin position="39"/>
        <end position="60"/>
    </location>
</feature>
<feature type="transmembrane region" description="Helical" evidence="10">
    <location>
        <begin position="194"/>
        <end position="220"/>
    </location>
</feature>
<dbReference type="PANTHER" id="PTHR43298">
    <property type="entry name" value="MULTIDRUG RESISTANCE PROTEIN NORM-RELATED"/>
    <property type="match status" value="1"/>
</dbReference>
<evidence type="ECO:0000256" key="7">
    <source>
        <dbReference type="ARBA" id="ARBA00023065"/>
    </source>
</evidence>
<feature type="transmembrane region" description="Helical" evidence="10">
    <location>
        <begin position="444"/>
        <end position="466"/>
    </location>
</feature>
<keyword evidence="5 10" id="KW-0812">Transmembrane</keyword>
<feature type="transmembrane region" description="Helical" evidence="10">
    <location>
        <begin position="100"/>
        <end position="124"/>
    </location>
</feature>